<evidence type="ECO:0000313" key="1">
    <source>
        <dbReference type="EMBL" id="GAI65040.1"/>
    </source>
</evidence>
<name>X1RPF2_9ZZZZ</name>
<protein>
    <submittedName>
        <fullName evidence="1">Uncharacterized protein</fullName>
    </submittedName>
</protein>
<feature type="non-terminal residue" evidence="1">
    <location>
        <position position="193"/>
    </location>
</feature>
<dbReference type="EMBL" id="BARW01004621">
    <property type="protein sequence ID" value="GAI65040.1"/>
    <property type="molecule type" value="Genomic_DNA"/>
</dbReference>
<proteinExistence type="predicted"/>
<organism evidence="1">
    <name type="scientific">marine sediment metagenome</name>
    <dbReference type="NCBI Taxonomy" id="412755"/>
    <lineage>
        <taxon>unclassified sequences</taxon>
        <taxon>metagenomes</taxon>
        <taxon>ecological metagenomes</taxon>
    </lineage>
</organism>
<reference evidence="1" key="1">
    <citation type="journal article" date="2014" name="Front. Microbiol.">
        <title>High frequency of phylogenetically diverse reductive dehalogenase-homologous genes in deep subseafloor sedimentary metagenomes.</title>
        <authorList>
            <person name="Kawai M."/>
            <person name="Futagami T."/>
            <person name="Toyoda A."/>
            <person name="Takaki Y."/>
            <person name="Nishi S."/>
            <person name="Hori S."/>
            <person name="Arai W."/>
            <person name="Tsubouchi T."/>
            <person name="Morono Y."/>
            <person name="Uchiyama I."/>
            <person name="Ito T."/>
            <person name="Fujiyama A."/>
            <person name="Inagaki F."/>
            <person name="Takami H."/>
        </authorList>
    </citation>
    <scope>NUCLEOTIDE SEQUENCE</scope>
    <source>
        <strain evidence="1">Expedition CK06-06</strain>
    </source>
</reference>
<dbReference type="AlphaFoldDB" id="X1RPF2"/>
<comment type="caution">
    <text evidence="1">The sequence shown here is derived from an EMBL/GenBank/DDBJ whole genome shotgun (WGS) entry which is preliminary data.</text>
</comment>
<accession>X1RPF2</accession>
<sequence length="193" mass="23471">MTEVFEQIRNTSFYIRHARLTNIDLAYLESEYKEFHANYIVLTRINSSIPTETLKWRYYQVSHMIIKLKQNKDEIIKILRQNRKINILGKSVCFFLYHDIILNTFEIYLFSEWNRLIQLFHERGHTYLLYFMSLINEAFQKIADNRSDLDLMHIDLINLGRIINRIDYEKLIFDDIFPDEIQLKSNNLYLHLL</sequence>
<gene>
    <name evidence="1" type="ORF">S12H4_10685</name>
</gene>